<dbReference type="PANTHER" id="PTHR30469:SF33">
    <property type="entry name" value="SLR1207 PROTEIN"/>
    <property type="match status" value="1"/>
</dbReference>
<evidence type="ECO:0000259" key="4">
    <source>
        <dbReference type="Pfam" id="PF25954"/>
    </source>
</evidence>
<sequence length="403" mass="43564">MNDPADSSPLEDLISGRPSSARQRRIMWIVVMAAFVALAVLLLRFLTGHDSSYISERVTRGNLEPRLMLGGEIYSADTVDIGMPFAGTVAQVLVTEGARVEQGQALARIDASDTRLVFQEGQAAITAARADIKSASASRAQADAKLARIEDVYRRSKGRVPSRQELDEARSDARAREADLDGARARLAEAEARSSAAGRDLSRTVIRSPIDGFVVGDAVRSGELVAEPGRTLFVVSPNVERMRIDVMVPQAMIADLRRGTRARLTASSMPERRFEAWVHDIATVPSGGSSAFRVTLMVINREKRLRRGMRGTVEIGLRSRNNVLLVPNSAFHFEPATKRAPSERNDGQETIYTINGDGGIDPVAVSAGSTDGVRTQVHSNALKDGDLVAVGWRVSPVQDGPAD</sequence>
<evidence type="ECO:0000256" key="1">
    <source>
        <dbReference type="ARBA" id="ARBA00009477"/>
    </source>
</evidence>
<dbReference type="Gene3D" id="2.40.420.20">
    <property type="match status" value="1"/>
</dbReference>
<organism evidence="6 7">
    <name type="scientific">Caenibius tardaugens NBRC 16725</name>
    <dbReference type="NCBI Taxonomy" id="1219035"/>
    <lineage>
        <taxon>Bacteria</taxon>
        <taxon>Pseudomonadati</taxon>
        <taxon>Pseudomonadota</taxon>
        <taxon>Alphaproteobacteria</taxon>
        <taxon>Sphingomonadales</taxon>
        <taxon>Erythrobacteraceae</taxon>
        <taxon>Caenibius</taxon>
    </lineage>
</organism>
<evidence type="ECO:0000259" key="5">
    <source>
        <dbReference type="Pfam" id="PF25973"/>
    </source>
</evidence>
<dbReference type="InterPro" id="IPR058792">
    <property type="entry name" value="Beta-barrel_RND_2"/>
</dbReference>
<evidence type="ECO:0000313" key="7">
    <source>
        <dbReference type="Proteomes" id="UP000016568"/>
    </source>
</evidence>
<dbReference type="AlphaFoldDB" id="U3A6C1"/>
<dbReference type="eggNOG" id="COG0845">
    <property type="taxonomic scope" value="Bacteria"/>
</dbReference>
<dbReference type="InterPro" id="IPR058647">
    <property type="entry name" value="BSH_CzcB-like"/>
</dbReference>
<dbReference type="OrthoDB" id="9806939at2"/>
<dbReference type="Pfam" id="PF25973">
    <property type="entry name" value="BSH_CzcB"/>
    <property type="match status" value="1"/>
</dbReference>
<proteinExistence type="inferred from homology"/>
<comment type="caution">
    <text evidence="6">The sequence shown here is derived from an EMBL/GenBank/DDBJ whole genome shotgun (WGS) entry which is preliminary data.</text>
</comment>
<gene>
    <name evidence="6" type="ORF">NT2_08_00700</name>
</gene>
<keyword evidence="3" id="KW-1133">Transmembrane helix</keyword>
<keyword evidence="3" id="KW-0472">Membrane</keyword>
<reference evidence="6 7" key="1">
    <citation type="submission" date="2013-09" db="EMBL/GenBank/DDBJ databases">
        <title>Whole genome shotgun sequence of Novosphingobium tardaugens NBRC 16725.</title>
        <authorList>
            <person name="Isaki S."/>
            <person name="Hosoyama A."/>
            <person name="Tsuchikane K."/>
            <person name="Katsumata H."/>
            <person name="Ando Y."/>
            <person name="Yamazaki S."/>
            <person name="Fujita N."/>
        </authorList>
    </citation>
    <scope>NUCLEOTIDE SEQUENCE [LARGE SCALE GENOMIC DNA]</scope>
    <source>
        <strain evidence="6 7">NBRC 16725</strain>
    </source>
</reference>
<feature type="domain" description="CusB-like beta-barrel" evidence="4">
    <location>
        <begin position="244"/>
        <end position="315"/>
    </location>
</feature>
<accession>U3A6C1</accession>
<dbReference type="RefSeq" id="WP_021691101.1">
    <property type="nucleotide sequence ID" value="NZ_BASZ01000008.1"/>
</dbReference>
<evidence type="ECO:0000313" key="6">
    <source>
        <dbReference type="EMBL" id="GAD50283.1"/>
    </source>
</evidence>
<dbReference type="Gene3D" id="1.10.287.470">
    <property type="entry name" value="Helix hairpin bin"/>
    <property type="match status" value="1"/>
</dbReference>
<feature type="domain" description="CzcB-like barrel-sandwich hybrid" evidence="5">
    <location>
        <begin position="79"/>
        <end position="235"/>
    </location>
</feature>
<dbReference type="EMBL" id="BASZ01000008">
    <property type="protein sequence ID" value="GAD50283.1"/>
    <property type="molecule type" value="Genomic_DNA"/>
</dbReference>
<name>U3A6C1_9SPHN</name>
<dbReference type="PANTHER" id="PTHR30469">
    <property type="entry name" value="MULTIDRUG RESISTANCE PROTEIN MDTA"/>
    <property type="match status" value="1"/>
</dbReference>
<comment type="similarity">
    <text evidence="1">Belongs to the membrane fusion protein (MFP) (TC 8.A.1) family.</text>
</comment>
<evidence type="ECO:0000256" key="3">
    <source>
        <dbReference type="SAM" id="Phobius"/>
    </source>
</evidence>
<dbReference type="KEGG" id="ntd:EGO55_03260"/>
<evidence type="ECO:0000256" key="2">
    <source>
        <dbReference type="SAM" id="MobiDB-lite"/>
    </source>
</evidence>
<dbReference type="GO" id="GO:0015562">
    <property type="term" value="F:efflux transmembrane transporter activity"/>
    <property type="evidence" value="ECO:0007669"/>
    <property type="project" value="TreeGrafter"/>
</dbReference>
<dbReference type="Pfam" id="PF25954">
    <property type="entry name" value="Beta-barrel_RND_2"/>
    <property type="match status" value="1"/>
</dbReference>
<dbReference type="GO" id="GO:1990281">
    <property type="term" value="C:efflux pump complex"/>
    <property type="evidence" value="ECO:0007669"/>
    <property type="project" value="TreeGrafter"/>
</dbReference>
<protein>
    <submittedName>
        <fullName evidence="6">Putative HlyD family secretion protein</fullName>
    </submittedName>
</protein>
<keyword evidence="7" id="KW-1185">Reference proteome</keyword>
<keyword evidence="3" id="KW-0812">Transmembrane</keyword>
<feature type="transmembrane region" description="Helical" evidence="3">
    <location>
        <begin position="26"/>
        <end position="46"/>
    </location>
</feature>
<dbReference type="SUPFAM" id="SSF111369">
    <property type="entry name" value="HlyD-like secretion proteins"/>
    <property type="match status" value="1"/>
</dbReference>
<dbReference type="Gene3D" id="2.40.30.170">
    <property type="match status" value="1"/>
</dbReference>
<feature type="region of interest" description="Disordered" evidence="2">
    <location>
        <begin position="158"/>
        <end position="177"/>
    </location>
</feature>
<dbReference type="NCBIfam" id="TIGR01730">
    <property type="entry name" value="RND_mfp"/>
    <property type="match status" value="1"/>
</dbReference>
<dbReference type="Proteomes" id="UP000016568">
    <property type="component" value="Unassembled WGS sequence"/>
</dbReference>
<dbReference type="InterPro" id="IPR006143">
    <property type="entry name" value="RND_pump_MFP"/>
</dbReference>
<feature type="compositionally biased region" description="Basic and acidic residues" evidence="2">
    <location>
        <begin position="162"/>
        <end position="177"/>
    </location>
</feature>
<dbReference type="Gene3D" id="2.40.50.100">
    <property type="match status" value="1"/>
</dbReference>